<gene>
    <name evidence="2" type="ORF">PCOR1329_LOCUS42308</name>
</gene>
<dbReference type="InterPro" id="IPR039329">
    <property type="entry name" value="SIAE"/>
</dbReference>
<dbReference type="InterPro" id="IPR011010">
    <property type="entry name" value="DNA_brk_join_enz"/>
</dbReference>
<feature type="region of interest" description="Disordered" evidence="1">
    <location>
        <begin position="74"/>
        <end position="105"/>
    </location>
</feature>
<protein>
    <submittedName>
        <fullName evidence="2">Uncharacterized protein</fullName>
    </submittedName>
</protein>
<name>A0ABN9TWU2_9DINO</name>
<comment type="caution">
    <text evidence="2">The sequence shown here is derived from an EMBL/GenBank/DDBJ whole genome shotgun (WGS) entry which is preliminary data.</text>
</comment>
<feature type="region of interest" description="Disordered" evidence="1">
    <location>
        <begin position="1501"/>
        <end position="1553"/>
    </location>
</feature>
<feature type="compositionally biased region" description="Low complexity" evidence="1">
    <location>
        <begin position="1511"/>
        <end position="1522"/>
    </location>
</feature>
<dbReference type="Proteomes" id="UP001189429">
    <property type="component" value="Unassembled WGS sequence"/>
</dbReference>
<evidence type="ECO:0000256" key="1">
    <source>
        <dbReference type="SAM" id="MobiDB-lite"/>
    </source>
</evidence>
<feature type="compositionally biased region" description="Pro residues" evidence="1">
    <location>
        <begin position="1529"/>
        <end position="1546"/>
    </location>
</feature>
<dbReference type="SUPFAM" id="SSF56349">
    <property type="entry name" value="DNA breaking-rejoining enzymes"/>
    <property type="match status" value="1"/>
</dbReference>
<accession>A0ABN9TWU2</accession>
<evidence type="ECO:0000313" key="3">
    <source>
        <dbReference type="Proteomes" id="UP001189429"/>
    </source>
</evidence>
<evidence type="ECO:0000313" key="2">
    <source>
        <dbReference type="EMBL" id="CAK0849681.1"/>
    </source>
</evidence>
<dbReference type="PANTHER" id="PTHR22901">
    <property type="entry name" value="SIALATE O-ACETYLESTERASE"/>
    <property type="match status" value="1"/>
</dbReference>
<reference evidence="2" key="1">
    <citation type="submission" date="2023-10" db="EMBL/GenBank/DDBJ databases">
        <authorList>
            <person name="Chen Y."/>
            <person name="Shah S."/>
            <person name="Dougan E. K."/>
            <person name="Thang M."/>
            <person name="Chan C."/>
        </authorList>
    </citation>
    <scope>NUCLEOTIDE SEQUENCE [LARGE SCALE GENOMIC DNA]</scope>
</reference>
<feature type="non-terminal residue" evidence="2">
    <location>
        <position position="1681"/>
    </location>
</feature>
<sequence>MAATPDEDIYPHELEVPPLHALVPCDRMGQQRWRDRVGGSGRLVARPTYGDHWLPPPLVFTELLESCGAAAPEAEEASALAPRPEDLTALGGTATPSEGLERGSGRLPAVGNQRWLVMASEDDSDVNVLADFESCEWYAMSGGLALAKAGGKCYFVKAVTEKEAESSMDARVMPILYGLDGERRRVFKDAVRGMTETAWPGWPVKGPRTALWCVRFLAEQDSHRRARHSKWRAECGLGPGDVGVSDHELAMRALELGAGFDQLNLTELLLVELLVRRAQLAEWRRRERLLKGSGDEYLEDEYLYMGTSETRGLLMVCPTLVGHIQAELHKEATLMKEKRKLREERMLSRGHGSGSGGNKVLQDKVAAQAAEISKLQAKLKGCARYQFIVRTLSSTSGGPPDGPRLRPFSDPKLVHCKKTYARFIGELLVRGLIDLGERTEATVGIFFVFKSDKRSLRMIADTRVANVRFRPPAHSELPTAGAWSSLAAPEGKSLHLAQMDVDNAFYRVATPPGLRDHFVLPAVDLDVLRAERPDLSAQLPAWRKASPRLAVLAMGWNWSFFFCRQMVETQVLRSGLAWERLARDRHPAPSLEEGPAAAVYVDGAAVVGLDCAETMETAQRARDSLEARGRVGLSRRRMWRIRLSLLRVADRGSATGDGVRVLLGHFTWGALVRRELLSIFSATYRFASWDGGRRRRLWSAAEAELRIAAALVVFSYVDCRRQPDPVALATDACGATDADAGGFGVVSRAWDPHDVGRACSQAERWRYRVSEAVAARARALGLSERLRAADCLPLPVGAEKNPSACSQGSCGLAKSTPLARTRRPVSDFERTFGDMCSGTVSFEQITSEHVGPLESWQLRVKGRFSIAESIIRLEGHGVVIGIRHHLRVASRRGRKLLVLCDNLGLVLALGKGRAAAPRVNKACRKAAALSIFGDTSVTVRWIPSELNPADRPSRMAGALARDPRADPRSACFDPAAAPQGDAQTALAAAVDEALLCGELDGLGRPRVGVAAAGRRLMRVPLPALGEQQTAPQARVAERISRRATRRRSAAALAAPPRLPGSSRSLSFLGSRRVTDKSRDALGREVGAFRAWCLEQRKGVSSRAALNETLVEYLDCLYFDGYNHERGDALLSGLALEEPRFRRGGEEDLARARAALQGFRRLAPGQARMPLPRPEFAALLGAGVVALGVDFGISLAIAWDGGLRLPSDIMSRQGRSLIPPPPGSGVQNWGLLLHPAEADGRSKAGHKDEGLLLDGVFARGIESQLWRLKRAAGDAGSLRAFTAAEFRAGFKRAAAMIGRPALRPCQVRRGAASDDALCQRRSLAEIQERLRHARPESTLRYKKHTRYLAELGKVPPRVRACGEAVEAQAAALLSGRVALLPPCDLAATGRCAGRLLRLGDALVRSRPLTAAAIRARLSEALRQELGDRASCYLDLFSGAGGVARAIRRLHGVCLEMDLKHSDFFDLSSKVVGQTIVGWIASRHVLAVAAAFPCSTWSQVARRRVQDGDNQVEPPAEGEAAPPAEGEDPPPAEGEAPPPAEGEQPPPAEGDRPPLELASLFGSHMVLPAGVEVKLFGWAQPDSGSVRVQFVGGEEFWTEVEYDTWKWEVILSPRDISMDPVEIIVSTDLDSISLTDVVFGELYMCVGASNVDFRLDWSTTAAEALQETETYGDRVRILKVKKQ</sequence>
<keyword evidence="3" id="KW-1185">Reference proteome</keyword>
<proteinExistence type="predicted"/>
<organism evidence="2 3">
    <name type="scientific">Prorocentrum cordatum</name>
    <dbReference type="NCBI Taxonomy" id="2364126"/>
    <lineage>
        <taxon>Eukaryota</taxon>
        <taxon>Sar</taxon>
        <taxon>Alveolata</taxon>
        <taxon>Dinophyceae</taxon>
        <taxon>Prorocentrales</taxon>
        <taxon>Prorocentraceae</taxon>
        <taxon>Prorocentrum</taxon>
    </lineage>
</organism>
<dbReference type="PANTHER" id="PTHR22901:SF0">
    <property type="entry name" value="SIALATE O-ACETYLESTERASE"/>
    <property type="match status" value="1"/>
</dbReference>
<dbReference type="EMBL" id="CAUYUJ010015081">
    <property type="protein sequence ID" value="CAK0849681.1"/>
    <property type="molecule type" value="Genomic_DNA"/>
</dbReference>